<dbReference type="InterPro" id="IPR010921">
    <property type="entry name" value="Trp_repressor/repl_initiator"/>
</dbReference>
<evidence type="ECO:0000256" key="11">
    <source>
        <dbReference type="RuleBase" id="RU004227"/>
    </source>
</evidence>
<evidence type="ECO:0000256" key="3">
    <source>
        <dbReference type="ARBA" id="ARBA00022705"/>
    </source>
</evidence>
<dbReference type="AlphaFoldDB" id="A0A4P6FFQ8"/>
<dbReference type="CDD" id="cd06571">
    <property type="entry name" value="Bac_DnaA_C"/>
    <property type="match status" value="1"/>
</dbReference>
<accession>A0A4P6FFQ8</accession>
<feature type="domain" description="AAA+ ATPase" evidence="12">
    <location>
        <begin position="201"/>
        <end position="329"/>
    </location>
</feature>
<dbReference type="InterPro" id="IPR013317">
    <property type="entry name" value="DnaA_dom"/>
</dbReference>
<dbReference type="GO" id="GO:0003688">
    <property type="term" value="F:DNA replication origin binding"/>
    <property type="evidence" value="ECO:0007669"/>
    <property type="project" value="UniProtKB-UniRule"/>
</dbReference>
<dbReference type="InterPro" id="IPR013159">
    <property type="entry name" value="DnaA_C"/>
</dbReference>
<dbReference type="Gene3D" id="1.10.8.60">
    <property type="match status" value="1"/>
</dbReference>
<dbReference type="Gene3D" id="1.10.1750.10">
    <property type="match status" value="1"/>
</dbReference>
<protein>
    <recommendedName>
        <fullName evidence="8 9">Chromosomal replication initiator protein DnaA</fullName>
    </recommendedName>
</protein>
<keyword evidence="7 8" id="KW-0238">DNA-binding</keyword>
<dbReference type="SUPFAM" id="SSF48295">
    <property type="entry name" value="TrpR-like"/>
    <property type="match status" value="1"/>
</dbReference>
<keyword evidence="4 8" id="KW-0547">Nucleotide-binding</keyword>
<dbReference type="GO" id="GO:0005524">
    <property type="term" value="F:ATP binding"/>
    <property type="evidence" value="ECO:0007669"/>
    <property type="project" value="UniProtKB-UniRule"/>
</dbReference>
<feature type="binding site" evidence="8">
    <location>
        <position position="216"/>
    </location>
    <ligand>
        <name>ATP</name>
        <dbReference type="ChEBI" id="CHEBI:30616"/>
    </ligand>
</feature>
<dbReference type="SMART" id="SM00382">
    <property type="entry name" value="AAA"/>
    <property type="match status" value="1"/>
</dbReference>
<name>A0A4P6FFQ8_9MICO</name>
<dbReference type="GO" id="GO:0006270">
    <property type="term" value="P:DNA replication initiation"/>
    <property type="evidence" value="ECO:0007669"/>
    <property type="project" value="UniProtKB-UniRule"/>
</dbReference>
<dbReference type="InterPro" id="IPR001957">
    <property type="entry name" value="Chromosome_initiator_DnaA"/>
</dbReference>
<dbReference type="PROSITE" id="PS01008">
    <property type="entry name" value="DNAA"/>
    <property type="match status" value="1"/>
</dbReference>
<reference evidence="14 15" key="1">
    <citation type="submission" date="2019-01" db="EMBL/GenBank/DDBJ databases">
        <title>Genome sequencing of strain FW100M-8.</title>
        <authorList>
            <person name="Heo J."/>
            <person name="Kim S.-J."/>
            <person name="Kim J.-S."/>
            <person name="Hong S.-B."/>
            <person name="Kwon S.-W."/>
        </authorList>
    </citation>
    <scope>NUCLEOTIDE SEQUENCE [LARGE SCALE GENOMIC DNA]</scope>
    <source>
        <strain evidence="14 15">FW100M-8</strain>
    </source>
</reference>
<comment type="similarity">
    <text evidence="1 8 11">Belongs to the DnaA family.</text>
</comment>
<keyword evidence="3 8" id="KW-0235">DNA replication</keyword>
<evidence type="ECO:0000256" key="1">
    <source>
        <dbReference type="ARBA" id="ARBA00006583"/>
    </source>
</evidence>
<dbReference type="Pfam" id="PF08299">
    <property type="entry name" value="Bac_DnaA_C"/>
    <property type="match status" value="1"/>
</dbReference>
<keyword evidence="2 8" id="KW-0963">Cytoplasm</keyword>
<evidence type="ECO:0000256" key="9">
    <source>
        <dbReference type="NCBIfam" id="TIGR00362"/>
    </source>
</evidence>
<dbReference type="GO" id="GO:0008289">
    <property type="term" value="F:lipid binding"/>
    <property type="evidence" value="ECO:0007669"/>
    <property type="project" value="UniProtKB-KW"/>
</dbReference>
<evidence type="ECO:0000313" key="15">
    <source>
        <dbReference type="Proteomes" id="UP000291259"/>
    </source>
</evidence>
<dbReference type="InterPro" id="IPR018312">
    <property type="entry name" value="Chromosome_initiator_DnaA_CS"/>
</dbReference>
<dbReference type="Proteomes" id="UP000291259">
    <property type="component" value="Chromosome"/>
</dbReference>
<dbReference type="CDD" id="cd00009">
    <property type="entry name" value="AAA"/>
    <property type="match status" value="1"/>
</dbReference>
<dbReference type="Pfam" id="PF00308">
    <property type="entry name" value="Bac_DnaA"/>
    <property type="match status" value="1"/>
</dbReference>
<dbReference type="HAMAP" id="MF_00377">
    <property type="entry name" value="DnaA_bact"/>
    <property type="match status" value="1"/>
</dbReference>
<evidence type="ECO:0000256" key="5">
    <source>
        <dbReference type="ARBA" id="ARBA00022840"/>
    </source>
</evidence>
<organism evidence="14 15">
    <name type="scientific">Agromyces protaetiae</name>
    <dbReference type="NCBI Taxonomy" id="2509455"/>
    <lineage>
        <taxon>Bacteria</taxon>
        <taxon>Bacillati</taxon>
        <taxon>Actinomycetota</taxon>
        <taxon>Actinomycetes</taxon>
        <taxon>Micrococcales</taxon>
        <taxon>Microbacteriaceae</taxon>
        <taxon>Agromyces</taxon>
    </lineage>
</organism>
<evidence type="ECO:0000256" key="10">
    <source>
        <dbReference type="RuleBase" id="RU000577"/>
    </source>
</evidence>
<feature type="region of interest" description="Domain III, AAA+ region" evidence="8">
    <location>
        <begin position="168"/>
        <end position="384"/>
    </location>
</feature>
<sequence length="510" mass="55916">MTEQPISETWATVLERLSVDETITPMLQGFLNLVEPKGIGGGTFYLEVPNDFTASMLNQRMRVPLLQAMGAIEQPSPVTSFYVVVNPELEEPRAAEPSAAPRVPAGIAGIGGGIGAAVPAGSGGGLGSGALGSAASGYAEDAVEASDFSQAPHAAFEASGGDRPRDSRLNPKYSFDSFVIGQSNRFAHAAAVAVAEAPAKAYNPLFIYGDSGLGKTHLLHAIGHYAMSLYPGIRVRYVSSEEFTNDFINSIANNRGSLFQQRYRNIDILLIDDIQFLQGKAETQEAFFHTFNTLHDHNKQVVITSDVPPKHLTGFEDRMRSRFEWGLITDVQAPDLETRIAILRKKAQSERLQVPDDILEYMASKVSSNIRELEGTLIRVTAFASLNRTPVDMPLVQTVLKDLITDDSDNVVSPVDIITATADYFKLTVDDLYGSSRSQAVATARQIAMYLCRELTSLSLPKIGQLFGNRDHTTVMYANKKISELMKERRSIYNQVMELTARIKQSGRYR</sequence>
<comment type="function">
    <text evidence="8 10">Plays an essential role in the initiation and regulation of chromosomal replication. ATP-DnaA binds to the origin of replication (oriC) to initiate formation of the DNA replication initiation complex once per cell cycle. Binds the DnaA box (a 9 base pair repeat at the origin) and separates the double-stranded (ds)DNA. Forms a right-handed helical filament on oriC DNA; dsDNA binds to the exterior of the filament while single-stranded (ss)DNA is stabiized in the filament's interior. The ATP-DnaA-oriC complex binds and stabilizes one strand of the AT-rich DNA unwinding element (DUE), permitting loading of DNA polymerase. After initiation quickly degrades to an ADP-DnaA complex that is not apt for DNA replication. Binds acidic phospholipids.</text>
</comment>
<comment type="subunit">
    <text evidence="8">Oligomerizes as a right-handed, spiral filament on DNA at oriC.</text>
</comment>
<dbReference type="GO" id="GO:0006275">
    <property type="term" value="P:regulation of DNA replication"/>
    <property type="evidence" value="ECO:0007669"/>
    <property type="project" value="UniProtKB-UniRule"/>
</dbReference>
<dbReference type="PRINTS" id="PR00051">
    <property type="entry name" value="DNAA"/>
</dbReference>
<proteinExistence type="inferred from homology"/>
<comment type="caution">
    <text evidence="8">Lacks conserved residue(s) required for the propagation of feature annotation.</text>
</comment>
<dbReference type="KEGG" id="agf:ET445_03920"/>
<dbReference type="NCBIfam" id="NF010686">
    <property type="entry name" value="PRK14086.1"/>
    <property type="match status" value="1"/>
</dbReference>
<feature type="binding site" evidence="8">
    <location>
        <position position="212"/>
    </location>
    <ligand>
        <name>ATP</name>
        <dbReference type="ChEBI" id="CHEBI:30616"/>
    </ligand>
</feature>
<dbReference type="OrthoDB" id="9807019at2"/>
<dbReference type="NCBIfam" id="TIGR00362">
    <property type="entry name" value="DnaA"/>
    <property type="match status" value="1"/>
</dbReference>
<evidence type="ECO:0000313" key="14">
    <source>
        <dbReference type="EMBL" id="QAY72617.1"/>
    </source>
</evidence>
<evidence type="ECO:0000259" key="13">
    <source>
        <dbReference type="SMART" id="SM00760"/>
    </source>
</evidence>
<evidence type="ECO:0000256" key="4">
    <source>
        <dbReference type="ARBA" id="ARBA00022741"/>
    </source>
</evidence>
<keyword evidence="15" id="KW-1185">Reference proteome</keyword>
<evidence type="ECO:0000256" key="6">
    <source>
        <dbReference type="ARBA" id="ARBA00023121"/>
    </source>
</evidence>
<feature type="domain" description="Chromosomal replication initiator DnaA C-terminal" evidence="13">
    <location>
        <begin position="413"/>
        <end position="482"/>
    </location>
</feature>
<dbReference type="InterPro" id="IPR020591">
    <property type="entry name" value="Chromosome_initiator_DnaA-like"/>
</dbReference>
<dbReference type="RefSeq" id="WP_129189019.1">
    <property type="nucleotide sequence ID" value="NZ_CP035491.1"/>
</dbReference>
<dbReference type="FunFam" id="3.40.50.300:FF:000150">
    <property type="entry name" value="Chromosomal replication initiator protein DnaA"/>
    <property type="match status" value="1"/>
</dbReference>
<dbReference type="InterPro" id="IPR027417">
    <property type="entry name" value="P-loop_NTPase"/>
</dbReference>
<feature type="region of interest" description="Domain IV, binds dsDNA" evidence="8">
    <location>
        <begin position="385"/>
        <end position="510"/>
    </location>
</feature>
<comment type="domain">
    <text evidence="8">Domain I is involved in oligomerization and binding regulators, domain II is flexibile and of varying length in different bacteria, domain III forms the AAA+ region, while domain IV binds dsDNA.</text>
</comment>
<keyword evidence="6 8" id="KW-0446">Lipid-binding</keyword>
<keyword evidence="5 8" id="KW-0067">ATP-binding</keyword>
<dbReference type="FunFam" id="1.10.8.60:FF:000003">
    <property type="entry name" value="Chromosomal replication initiator protein DnaA"/>
    <property type="match status" value="1"/>
</dbReference>
<dbReference type="EMBL" id="CP035491">
    <property type="protein sequence ID" value="QAY72617.1"/>
    <property type="molecule type" value="Genomic_DNA"/>
</dbReference>
<dbReference type="InterPro" id="IPR003593">
    <property type="entry name" value="AAA+_ATPase"/>
</dbReference>
<dbReference type="PANTHER" id="PTHR30050">
    <property type="entry name" value="CHROMOSOMAL REPLICATION INITIATOR PROTEIN DNAA"/>
    <property type="match status" value="1"/>
</dbReference>
<dbReference type="GO" id="GO:0005886">
    <property type="term" value="C:plasma membrane"/>
    <property type="evidence" value="ECO:0007669"/>
    <property type="project" value="TreeGrafter"/>
</dbReference>
<dbReference type="Gene3D" id="3.40.50.300">
    <property type="entry name" value="P-loop containing nucleotide triphosphate hydrolases"/>
    <property type="match status" value="1"/>
</dbReference>
<evidence type="ECO:0000256" key="7">
    <source>
        <dbReference type="ARBA" id="ARBA00023125"/>
    </source>
</evidence>
<dbReference type="SUPFAM" id="SSF52540">
    <property type="entry name" value="P-loop containing nucleoside triphosphate hydrolases"/>
    <property type="match status" value="1"/>
</dbReference>
<gene>
    <name evidence="8 14" type="primary">dnaA</name>
    <name evidence="14" type="ORF">ET445_03920</name>
</gene>
<feature type="binding site" evidence="8">
    <location>
        <position position="215"/>
    </location>
    <ligand>
        <name>ATP</name>
        <dbReference type="ChEBI" id="CHEBI:30616"/>
    </ligand>
</feature>
<dbReference type="FunFam" id="1.10.1750.10:FF:000002">
    <property type="entry name" value="Chromosomal replication initiator protein DnaA"/>
    <property type="match status" value="1"/>
</dbReference>
<evidence type="ECO:0000256" key="2">
    <source>
        <dbReference type="ARBA" id="ARBA00022490"/>
    </source>
</evidence>
<comment type="subcellular location">
    <subcellularLocation>
        <location evidence="8">Cytoplasm</location>
    </subcellularLocation>
</comment>
<evidence type="ECO:0000259" key="12">
    <source>
        <dbReference type="SMART" id="SM00382"/>
    </source>
</evidence>
<dbReference type="PANTHER" id="PTHR30050:SF2">
    <property type="entry name" value="CHROMOSOMAL REPLICATION INITIATOR PROTEIN DNAA"/>
    <property type="match status" value="1"/>
</dbReference>
<dbReference type="SMART" id="SM00760">
    <property type="entry name" value="Bac_DnaA_C"/>
    <property type="match status" value="1"/>
</dbReference>
<dbReference type="GO" id="GO:0005737">
    <property type="term" value="C:cytoplasm"/>
    <property type="evidence" value="ECO:0007669"/>
    <property type="project" value="UniProtKB-SubCell"/>
</dbReference>
<evidence type="ECO:0000256" key="8">
    <source>
        <dbReference type="HAMAP-Rule" id="MF_00377"/>
    </source>
</evidence>
<feature type="region of interest" description="Domain I, interacts with DnaA modulators" evidence="8">
    <location>
        <begin position="1"/>
        <end position="95"/>
    </location>
</feature>
<feature type="binding site" evidence="8">
    <location>
        <position position="214"/>
    </location>
    <ligand>
        <name>ATP</name>
        <dbReference type="ChEBI" id="CHEBI:30616"/>
    </ligand>
</feature>